<dbReference type="RefSeq" id="WP_308956490.1">
    <property type="nucleotide sequence ID" value="NZ_JAVICY010000016.1"/>
</dbReference>
<dbReference type="PROSITE" id="PS51257">
    <property type="entry name" value="PROKAR_LIPOPROTEIN"/>
    <property type="match status" value="1"/>
</dbReference>
<protein>
    <submittedName>
        <fullName evidence="2">Uncharacterized protein</fullName>
    </submittedName>
</protein>
<reference evidence="2" key="1">
    <citation type="submission" date="2023-08" db="EMBL/GenBank/DDBJ databases">
        <title>Emergence of clinically-relevant ST2 carbapenem-resistant Acinetobacter baumannii strains in hospital sewages in Zhejiang, East of China.</title>
        <authorList>
            <person name="Kaichao C."/>
            <person name="Zhang R."/>
        </authorList>
    </citation>
    <scope>NUCLEOTIDE SEQUENCE</scope>
    <source>
        <strain evidence="2">M-SY-60</strain>
    </source>
</reference>
<feature type="signal peptide" evidence="1">
    <location>
        <begin position="1"/>
        <end position="19"/>
    </location>
</feature>
<organism evidence="2 3">
    <name type="scientific">Acinetobacter gerneri</name>
    <dbReference type="NCBI Taxonomy" id="202952"/>
    <lineage>
        <taxon>Bacteria</taxon>
        <taxon>Pseudomonadati</taxon>
        <taxon>Pseudomonadota</taxon>
        <taxon>Gammaproteobacteria</taxon>
        <taxon>Moraxellales</taxon>
        <taxon>Moraxellaceae</taxon>
        <taxon>Acinetobacter</taxon>
    </lineage>
</organism>
<comment type="caution">
    <text evidence="2">The sequence shown here is derived from an EMBL/GenBank/DDBJ whole genome shotgun (WGS) entry which is preliminary data.</text>
</comment>
<name>A0AAW8JK61_9GAMM</name>
<dbReference type="Proteomes" id="UP001243195">
    <property type="component" value="Unassembled WGS sequence"/>
</dbReference>
<dbReference type="EMBL" id="JAVIDA010000013">
    <property type="protein sequence ID" value="MDQ9071995.1"/>
    <property type="molecule type" value="Genomic_DNA"/>
</dbReference>
<feature type="chain" id="PRO_5044004128" evidence="1">
    <location>
        <begin position="20"/>
        <end position="124"/>
    </location>
</feature>
<accession>A0AAW8JK61</accession>
<evidence type="ECO:0000313" key="3">
    <source>
        <dbReference type="Proteomes" id="UP001243195"/>
    </source>
</evidence>
<sequence length="124" mass="14044">MKHIWIISALCLSAFSGCATTKNLVNKVGGGNSDTPLAQVLNERSDLKRNLSTVELRQYFNRVENPTVAEVKLTETNLLDDSVRSIRTVYSFKNVDGHWQRVDTQKEYQCMRGNTKSFQKAKCS</sequence>
<evidence type="ECO:0000313" key="2">
    <source>
        <dbReference type="EMBL" id="MDQ9071995.1"/>
    </source>
</evidence>
<evidence type="ECO:0000256" key="1">
    <source>
        <dbReference type="SAM" id="SignalP"/>
    </source>
</evidence>
<keyword evidence="1" id="KW-0732">Signal</keyword>
<gene>
    <name evidence="2" type="ORF">RFH51_11050</name>
</gene>
<proteinExistence type="predicted"/>
<dbReference type="AlphaFoldDB" id="A0AAW8JK61"/>